<feature type="region of interest" description="Disordered" evidence="1">
    <location>
        <begin position="251"/>
        <end position="286"/>
    </location>
</feature>
<organism evidence="3 4">
    <name type="scientific">Thermomonas carbonis</name>
    <dbReference type="NCBI Taxonomy" id="1463158"/>
    <lineage>
        <taxon>Bacteria</taxon>
        <taxon>Pseudomonadati</taxon>
        <taxon>Pseudomonadota</taxon>
        <taxon>Gammaproteobacteria</taxon>
        <taxon>Lysobacterales</taxon>
        <taxon>Lysobacteraceae</taxon>
        <taxon>Thermomonas</taxon>
    </lineage>
</organism>
<dbReference type="GO" id="GO:0016989">
    <property type="term" value="F:sigma factor antagonist activity"/>
    <property type="evidence" value="ECO:0007669"/>
    <property type="project" value="InterPro"/>
</dbReference>
<dbReference type="KEGG" id="tcn:H9L16_10765"/>
<evidence type="ECO:0000256" key="1">
    <source>
        <dbReference type="SAM" id="MobiDB-lite"/>
    </source>
</evidence>
<name>A0A7G9SMU9_9GAMM</name>
<keyword evidence="4" id="KW-1185">Reference proteome</keyword>
<dbReference type="RefSeq" id="WP_187551697.1">
    <property type="nucleotide sequence ID" value="NZ_BMZL01000002.1"/>
</dbReference>
<dbReference type="CDD" id="cd16328">
    <property type="entry name" value="RseA_N"/>
    <property type="match status" value="1"/>
</dbReference>
<dbReference type="InterPro" id="IPR036147">
    <property type="entry name" value="Anti-sigma_E_RseA_N_sf"/>
</dbReference>
<dbReference type="Gene3D" id="1.10.10.880">
    <property type="entry name" value="Anti sigma-E protein RseA, N-terminal domain"/>
    <property type="match status" value="1"/>
</dbReference>
<protein>
    <recommendedName>
        <fullName evidence="2">Anti sigma-E protein RseA N-terminal domain-containing protein</fullName>
    </recommendedName>
</protein>
<dbReference type="EMBL" id="CP060719">
    <property type="protein sequence ID" value="QNN69174.1"/>
    <property type="molecule type" value="Genomic_DNA"/>
</dbReference>
<feature type="domain" description="Anti sigma-E protein RseA N-terminal" evidence="2">
    <location>
        <begin position="18"/>
        <end position="100"/>
    </location>
</feature>
<reference evidence="3 4" key="1">
    <citation type="submission" date="2020-08" db="EMBL/GenBank/DDBJ databases">
        <title>Genome sequence of Thermomonas carbonis KCTC 42013T.</title>
        <authorList>
            <person name="Hyun D.-W."/>
            <person name="Bae J.-W."/>
        </authorList>
    </citation>
    <scope>NUCLEOTIDE SEQUENCE [LARGE SCALE GENOMIC DNA]</scope>
    <source>
        <strain evidence="3 4">KCTC 42013</strain>
    </source>
</reference>
<dbReference type="PANTHER" id="PTHR38104:SF1">
    <property type="entry name" value="ANTI-SIGMA-E FACTOR RSEA"/>
    <property type="match status" value="1"/>
</dbReference>
<proteinExistence type="predicted"/>
<evidence type="ECO:0000259" key="2">
    <source>
        <dbReference type="Pfam" id="PF03872"/>
    </source>
</evidence>
<accession>A0A7G9SMU9</accession>
<gene>
    <name evidence="3" type="ORF">H9L16_10765</name>
</gene>
<dbReference type="PANTHER" id="PTHR38104">
    <property type="match status" value="1"/>
</dbReference>
<feature type="region of interest" description="Disordered" evidence="1">
    <location>
        <begin position="179"/>
        <end position="201"/>
    </location>
</feature>
<dbReference type="InterPro" id="IPR005572">
    <property type="entry name" value="Anti-sigma_E_RseA_N"/>
</dbReference>
<evidence type="ECO:0000313" key="3">
    <source>
        <dbReference type="EMBL" id="QNN69174.1"/>
    </source>
</evidence>
<sequence length="286" mass="29934">MTHDTTLRANSLTQLSSREQLSALMDGALPADETRFLLRRLQHDASLAECWERWRLGGEVMRGLAPAQRLPADFASRVALALQQDEQPSKTVASPGRKPTWLRWGGGAAMAASLAVVVGFVARQPVADTPGVAPPPLVAAASTQLDPAPVPSLPEPAAPSLPAASETLVAATAIAAVARPQRSRNSASSTQATRISTAPQRERQIEALATANLPIDAPQPDIVTRPWPRSVLPQYAGNPLAASFGGQVRAEAPYNPFESPALAEIPPPAASQSAPESAPADASSRP</sequence>
<dbReference type="SUPFAM" id="SSF89069">
    <property type="entry name" value="N-terminal, cytoplasmic domain of anti-sigmaE factor RseA"/>
    <property type="match status" value="1"/>
</dbReference>
<evidence type="ECO:0000313" key="4">
    <source>
        <dbReference type="Proteomes" id="UP000515804"/>
    </source>
</evidence>
<dbReference type="Proteomes" id="UP000515804">
    <property type="component" value="Chromosome"/>
</dbReference>
<feature type="compositionally biased region" description="Low complexity" evidence="1">
    <location>
        <begin position="270"/>
        <end position="286"/>
    </location>
</feature>
<dbReference type="Pfam" id="PF03872">
    <property type="entry name" value="RseA_N"/>
    <property type="match status" value="1"/>
</dbReference>
<dbReference type="AlphaFoldDB" id="A0A7G9SMU9"/>
<dbReference type="InterPro" id="IPR052383">
    <property type="entry name" value="Anti-sigma-E_RseA-like"/>
</dbReference>
<feature type="compositionally biased region" description="Polar residues" evidence="1">
    <location>
        <begin position="183"/>
        <end position="199"/>
    </location>
</feature>